<comment type="caution">
    <text evidence="1">The sequence shown here is derived from an EMBL/GenBank/DDBJ whole genome shotgun (WGS) entry which is preliminary data.</text>
</comment>
<dbReference type="EMBL" id="SMAL01000005">
    <property type="protein sequence ID" value="TCT14594.1"/>
    <property type="molecule type" value="Genomic_DNA"/>
</dbReference>
<gene>
    <name evidence="1" type="ORF">EDC18_10575</name>
</gene>
<accession>A0A4R3MP47</accession>
<evidence type="ECO:0000313" key="2">
    <source>
        <dbReference type="Proteomes" id="UP000294902"/>
    </source>
</evidence>
<dbReference type="SUPFAM" id="SSF88659">
    <property type="entry name" value="Sigma3 and sigma4 domains of RNA polymerase sigma factors"/>
    <property type="match status" value="1"/>
</dbReference>
<dbReference type="InterPro" id="IPR010861">
    <property type="entry name" value="DUF1492"/>
</dbReference>
<reference evidence="1 2" key="1">
    <citation type="submission" date="2019-03" db="EMBL/GenBank/DDBJ databases">
        <title>Genomic Encyclopedia of Type Strains, Phase IV (KMG-IV): sequencing the most valuable type-strain genomes for metagenomic binning, comparative biology and taxonomic classification.</title>
        <authorList>
            <person name="Goeker M."/>
        </authorList>
    </citation>
    <scope>NUCLEOTIDE SEQUENCE [LARGE SCALE GENOMIC DNA]</scope>
    <source>
        <strain evidence="1 2">DSM 24629</strain>
    </source>
</reference>
<dbReference type="OrthoDB" id="3242975at2"/>
<dbReference type="RefSeq" id="WP_132252188.1">
    <property type="nucleotide sequence ID" value="NZ_SMAL01000005.1"/>
</dbReference>
<evidence type="ECO:0000313" key="1">
    <source>
        <dbReference type="EMBL" id="TCT14594.1"/>
    </source>
</evidence>
<dbReference type="AlphaFoldDB" id="A0A4R3MP47"/>
<dbReference type="InterPro" id="IPR013324">
    <property type="entry name" value="RNA_pol_sigma_r3/r4-like"/>
</dbReference>
<keyword evidence="2" id="KW-1185">Reference proteome</keyword>
<name>A0A4R3MP47_9FIRM</name>
<organism evidence="1 2">
    <name type="scientific">Natranaerovirga pectinivora</name>
    <dbReference type="NCBI Taxonomy" id="682400"/>
    <lineage>
        <taxon>Bacteria</taxon>
        <taxon>Bacillati</taxon>
        <taxon>Bacillota</taxon>
        <taxon>Clostridia</taxon>
        <taxon>Lachnospirales</taxon>
        <taxon>Natranaerovirgaceae</taxon>
        <taxon>Natranaerovirga</taxon>
    </lineage>
</organism>
<protein>
    <submittedName>
        <fullName evidence="1">Uncharacterized protein DUF1492</fullName>
    </submittedName>
</protein>
<dbReference type="Pfam" id="PF07374">
    <property type="entry name" value="DUF1492"/>
    <property type="match status" value="1"/>
</dbReference>
<proteinExistence type="predicted"/>
<sequence length="155" mass="18324">MNAREYLSQAMWLDKIINQKLEEQERLKALAEKTTPSYSPVKVTGGERKNIREEHNVKLIDLKYELDETVDRFVDLKREIMDTINQLDELKYQLLLAMRYIDGKSWNEVAVVMGYDKRYTLKLHDIALKKIEKIMKKNKKDTKKHLPTTLEGDIV</sequence>
<dbReference type="Proteomes" id="UP000294902">
    <property type="component" value="Unassembled WGS sequence"/>
</dbReference>
<dbReference type="Gene3D" id="1.20.140.160">
    <property type="match status" value="1"/>
</dbReference>